<reference evidence="5 6" key="1">
    <citation type="journal article" date="2014" name="Genome Announc.">
        <title>Draft genome sequences of six enterohepatic helicobacter species isolated from humans and one from rhesus macaques.</title>
        <authorList>
            <person name="Shen Z."/>
            <person name="Sheh A."/>
            <person name="Young S.K."/>
            <person name="Abouelliel A."/>
            <person name="Ward D.V."/>
            <person name="Earl A.M."/>
            <person name="Fox J.G."/>
        </authorList>
    </citation>
    <scope>NUCLEOTIDE SEQUENCE [LARGE SCALE GENOMIC DNA]</scope>
    <source>
        <strain evidence="5 6">ATCC 43879</strain>
    </source>
</reference>
<keyword evidence="5" id="KW-0012">Acyltransferase</keyword>
<dbReference type="RefSeq" id="WP_005218152.1">
    <property type="nucleotide sequence ID" value="NZ_KI392040.1"/>
</dbReference>
<dbReference type="Gene3D" id="2.160.10.10">
    <property type="entry name" value="Hexapeptide repeat proteins"/>
    <property type="match status" value="1"/>
</dbReference>
<dbReference type="EMBL" id="ACDN02000060">
    <property type="protein sequence ID" value="EEO23870.1"/>
    <property type="molecule type" value="Genomic_DNA"/>
</dbReference>
<dbReference type="Pfam" id="PF00132">
    <property type="entry name" value="Hexapep"/>
    <property type="match status" value="1"/>
</dbReference>
<keyword evidence="6" id="KW-1185">Reference proteome</keyword>
<dbReference type="eggNOG" id="COG1043">
    <property type="taxonomic scope" value="Bacteria"/>
</dbReference>
<feature type="site" description="Increases basicity of active site His" evidence="2">
    <location>
        <position position="142"/>
    </location>
</feature>
<dbReference type="InterPro" id="IPR001451">
    <property type="entry name" value="Hexapep"/>
</dbReference>
<dbReference type="HOGENOM" id="CLU_081811_3_0_7"/>
<dbReference type="InterPro" id="IPR041561">
    <property type="entry name" value="PglD_N"/>
</dbReference>
<keyword evidence="5" id="KW-0808">Transferase</keyword>
<comment type="similarity">
    <text evidence="1">Belongs to the transferase hexapeptide repeat family.</text>
</comment>
<dbReference type="InterPro" id="IPR011004">
    <property type="entry name" value="Trimer_LpxA-like_sf"/>
</dbReference>
<evidence type="ECO:0000256" key="1">
    <source>
        <dbReference type="ARBA" id="ARBA00007274"/>
    </source>
</evidence>
<dbReference type="GO" id="GO:0016746">
    <property type="term" value="F:acyltransferase activity"/>
    <property type="evidence" value="ECO:0007669"/>
    <property type="project" value="UniProtKB-KW"/>
</dbReference>
<dbReference type="InterPro" id="IPR050179">
    <property type="entry name" value="Trans_hexapeptide_repeat"/>
</dbReference>
<feature type="domain" description="PglD N-terminal" evidence="4">
    <location>
        <begin position="3"/>
        <end position="82"/>
    </location>
</feature>
<feature type="binding site" evidence="3">
    <location>
        <position position="68"/>
    </location>
    <ligand>
        <name>substrate</name>
    </ligand>
</feature>
<evidence type="ECO:0000256" key="2">
    <source>
        <dbReference type="PIRSR" id="PIRSR620019-1"/>
    </source>
</evidence>
<evidence type="ECO:0000313" key="6">
    <source>
        <dbReference type="Proteomes" id="UP000005085"/>
    </source>
</evidence>
<dbReference type="Pfam" id="PF17836">
    <property type="entry name" value="PglD_N"/>
    <property type="match status" value="1"/>
</dbReference>
<name>C3XFT1_9HELI</name>
<evidence type="ECO:0000256" key="3">
    <source>
        <dbReference type="PIRSR" id="PIRSR620019-2"/>
    </source>
</evidence>
<organism evidence="5 6">
    <name type="scientific">Helicobacter bilis ATCC 43879</name>
    <dbReference type="NCBI Taxonomy" id="613026"/>
    <lineage>
        <taxon>Bacteria</taxon>
        <taxon>Pseudomonadati</taxon>
        <taxon>Campylobacterota</taxon>
        <taxon>Epsilonproteobacteria</taxon>
        <taxon>Campylobacterales</taxon>
        <taxon>Helicobacteraceae</taxon>
        <taxon>Helicobacter</taxon>
    </lineage>
</organism>
<feature type="active site" description="Proton acceptor" evidence="2">
    <location>
        <position position="141"/>
    </location>
</feature>
<dbReference type="SUPFAM" id="SSF51161">
    <property type="entry name" value="Trimeric LpxA-like enzymes"/>
    <property type="match status" value="1"/>
</dbReference>
<dbReference type="CDD" id="cd03360">
    <property type="entry name" value="LbH_AT_putative"/>
    <property type="match status" value="1"/>
</dbReference>
<proteinExistence type="inferred from homology"/>
<dbReference type="Gene3D" id="3.40.50.20">
    <property type="match status" value="1"/>
</dbReference>
<dbReference type="PANTHER" id="PTHR43300:SF4">
    <property type="entry name" value="ACYL-[ACYL-CARRIER-PROTEIN]--UDP-N-ACETYLGLUCOSAMINE O-ACYLTRANSFERASE"/>
    <property type="match status" value="1"/>
</dbReference>
<sequence>MKKILIFGNSDYAKVVTQYLQECYEIVAYVVHRQYLNEKMFLNKPLVAFEDICELYPPHSYQMFVAIGYKQINAIKERIYKSVKESGYKCITYIHSSVRMINGGGGVSIGENVFIFENVVLQPFVKIGDNVSILPASIVCHDSYIGDHCFVASGVCINGFVEVRSNCFLGAGSIIKNGVCLGEKSLIGAGCCILKDTNTGSVYRSSDAIRLSKNSWDINL</sequence>
<evidence type="ECO:0000259" key="4">
    <source>
        <dbReference type="Pfam" id="PF17836"/>
    </source>
</evidence>
<protein>
    <submittedName>
        <fullName evidence="5">Sialic acid O-acetyltransferase NeuD family sugar O-acyltransferase</fullName>
    </submittedName>
</protein>
<comment type="caution">
    <text evidence="5">The sequence shown here is derived from an EMBL/GenBank/DDBJ whole genome shotgun (WGS) entry which is preliminary data.</text>
</comment>
<dbReference type="InterPro" id="IPR020019">
    <property type="entry name" value="AcTrfase_PglD-like"/>
</dbReference>
<gene>
    <name evidence="5" type="ORF">HRAG_00927</name>
</gene>
<dbReference type="PANTHER" id="PTHR43300">
    <property type="entry name" value="ACETYLTRANSFERASE"/>
    <property type="match status" value="1"/>
</dbReference>
<dbReference type="Proteomes" id="UP000005085">
    <property type="component" value="Unassembled WGS sequence"/>
</dbReference>
<dbReference type="OrthoDB" id="272049at2"/>
<evidence type="ECO:0000313" key="5">
    <source>
        <dbReference type="EMBL" id="EEO23870.1"/>
    </source>
</evidence>
<accession>C3XFT1</accession>
<dbReference type="AlphaFoldDB" id="C3XFT1"/>
<dbReference type="Pfam" id="PF14602">
    <property type="entry name" value="Hexapep_2"/>
    <property type="match status" value="1"/>
</dbReference>